<proteinExistence type="predicted"/>
<dbReference type="PANTHER" id="PTHR40465:SF1">
    <property type="entry name" value="DUF6534 DOMAIN-CONTAINING PROTEIN"/>
    <property type="match status" value="1"/>
</dbReference>
<dbReference type="PANTHER" id="PTHR40465">
    <property type="entry name" value="CHROMOSOME 1, WHOLE GENOME SHOTGUN SEQUENCE"/>
    <property type="match status" value="1"/>
</dbReference>
<feature type="transmembrane region" description="Helical" evidence="1">
    <location>
        <begin position="89"/>
        <end position="117"/>
    </location>
</feature>
<keyword evidence="4" id="KW-1185">Reference proteome</keyword>
<evidence type="ECO:0000259" key="2">
    <source>
        <dbReference type="Pfam" id="PF20152"/>
    </source>
</evidence>
<dbReference type="AlphaFoldDB" id="A0A166EYA7"/>
<dbReference type="STRING" id="436010.A0A166EYA7"/>
<dbReference type="Proteomes" id="UP000076532">
    <property type="component" value="Unassembled WGS sequence"/>
</dbReference>
<feature type="non-terminal residue" evidence="3">
    <location>
        <position position="1"/>
    </location>
</feature>
<evidence type="ECO:0000256" key="1">
    <source>
        <dbReference type="SAM" id="Phobius"/>
    </source>
</evidence>
<reference evidence="3 4" key="1">
    <citation type="journal article" date="2016" name="Mol. Biol. Evol.">
        <title>Comparative Genomics of Early-Diverging Mushroom-Forming Fungi Provides Insights into the Origins of Lignocellulose Decay Capabilities.</title>
        <authorList>
            <person name="Nagy L.G."/>
            <person name="Riley R."/>
            <person name="Tritt A."/>
            <person name="Adam C."/>
            <person name="Daum C."/>
            <person name="Floudas D."/>
            <person name="Sun H."/>
            <person name="Yadav J.S."/>
            <person name="Pangilinan J."/>
            <person name="Larsson K.H."/>
            <person name="Matsuura K."/>
            <person name="Barry K."/>
            <person name="Labutti K."/>
            <person name="Kuo R."/>
            <person name="Ohm R.A."/>
            <person name="Bhattacharya S.S."/>
            <person name="Shirouzu T."/>
            <person name="Yoshinaga Y."/>
            <person name="Martin F.M."/>
            <person name="Grigoriev I.V."/>
            <person name="Hibbett D.S."/>
        </authorList>
    </citation>
    <scope>NUCLEOTIDE SEQUENCE [LARGE SCALE GENOMIC DNA]</scope>
    <source>
        <strain evidence="3 4">CBS 109695</strain>
    </source>
</reference>
<feature type="transmembrane region" description="Helical" evidence="1">
    <location>
        <begin position="18"/>
        <end position="42"/>
    </location>
</feature>
<keyword evidence="1" id="KW-0472">Membrane</keyword>
<evidence type="ECO:0000313" key="3">
    <source>
        <dbReference type="EMBL" id="KZP16241.1"/>
    </source>
</evidence>
<organism evidence="3 4">
    <name type="scientific">Athelia psychrophila</name>
    <dbReference type="NCBI Taxonomy" id="1759441"/>
    <lineage>
        <taxon>Eukaryota</taxon>
        <taxon>Fungi</taxon>
        <taxon>Dikarya</taxon>
        <taxon>Basidiomycota</taxon>
        <taxon>Agaricomycotina</taxon>
        <taxon>Agaricomycetes</taxon>
        <taxon>Agaricomycetidae</taxon>
        <taxon>Atheliales</taxon>
        <taxon>Atheliaceae</taxon>
        <taxon>Athelia</taxon>
    </lineage>
</organism>
<sequence>QVFTYFRSCDKDPLWQKIFVLIVFALDTLSSILDMTWIYWLLIDNWGQIEAFTYGNWLLTADLMVAGIVACMVQCFFAWRIQIITEKKWLTMAIIFCAFITMCGGIGSGIAVLVVPSYAALANFMHIEIIWPISAAVGDIVITISLTYHLRRYKGRSEATDKVLDCIIRLTVQNGFLTAIGAVVAVCLYLITPIRTIPYHIPLSFILPKLYSNTVLSSLNARK</sequence>
<feature type="domain" description="DUF6534" evidence="2">
    <location>
        <begin position="135"/>
        <end position="223"/>
    </location>
</feature>
<feature type="non-terminal residue" evidence="3">
    <location>
        <position position="223"/>
    </location>
</feature>
<dbReference type="EMBL" id="KV417595">
    <property type="protein sequence ID" value="KZP16241.1"/>
    <property type="molecule type" value="Genomic_DNA"/>
</dbReference>
<accession>A0A166EYA7</accession>
<dbReference type="Pfam" id="PF20152">
    <property type="entry name" value="DUF6534"/>
    <property type="match status" value="1"/>
</dbReference>
<keyword evidence="1" id="KW-1133">Transmembrane helix</keyword>
<evidence type="ECO:0000313" key="4">
    <source>
        <dbReference type="Proteomes" id="UP000076532"/>
    </source>
</evidence>
<dbReference type="InterPro" id="IPR045339">
    <property type="entry name" value="DUF6534"/>
</dbReference>
<protein>
    <recommendedName>
        <fullName evidence="2">DUF6534 domain-containing protein</fullName>
    </recommendedName>
</protein>
<feature type="transmembrane region" description="Helical" evidence="1">
    <location>
        <begin position="54"/>
        <end position="77"/>
    </location>
</feature>
<feature type="transmembrane region" description="Helical" evidence="1">
    <location>
        <begin position="171"/>
        <end position="191"/>
    </location>
</feature>
<gene>
    <name evidence="3" type="ORF">FIBSPDRAFT_702104</name>
</gene>
<keyword evidence="1" id="KW-0812">Transmembrane</keyword>
<feature type="transmembrane region" description="Helical" evidence="1">
    <location>
        <begin position="129"/>
        <end position="150"/>
    </location>
</feature>
<name>A0A166EYA7_9AGAM</name>
<dbReference type="OrthoDB" id="3265526at2759"/>